<reference evidence="5 6" key="1">
    <citation type="submission" date="2020-08" db="EMBL/GenBank/DDBJ databases">
        <title>Sequencing the genomes of 1000 actinobacteria strains.</title>
        <authorList>
            <person name="Klenk H.-P."/>
        </authorList>
    </citation>
    <scope>NUCLEOTIDE SEQUENCE [LARGE SCALE GENOMIC DNA]</scope>
    <source>
        <strain evidence="5 6">DSM 45084</strain>
    </source>
</reference>
<dbReference type="PROSITE" id="PS51186">
    <property type="entry name" value="GNAT"/>
    <property type="match status" value="1"/>
</dbReference>
<evidence type="ECO:0000313" key="6">
    <source>
        <dbReference type="Proteomes" id="UP000542674"/>
    </source>
</evidence>
<dbReference type="Proteomes" id="UP000542674">
    <property type="component" value="Unassembled WGS sequence"/>
</dbReference>
<dbReference type="InterPro" id="IPR016181">
    <property type="entry name" value="Acyl_CoA_acyltransferase"/>
</dbReference>
<feature type="region of interest" description="Disordered" evidence="3">
    <location>
        <begin position="149"/>
        <end position="170"/>
    </location>
</feature>
<dbReference type="InterPro" id="IPR056935">
    <property type="entry name" value="Rv0428c-like_C"/>
</dbReference>
<organism evidence="5 6">
    <name type="scientific">Saccharothrix violaceirubra</name>
    <dbReference type="NCBI Taxonomy" id="413306"/>
    <lineage>
        <taxon>Bacteria</taxon>
        <taxon>Bacillati</taxon>
        <taxon>Actinomycetota</taxon>
        <taxon>Actinomycetes</taxon>
        <taxon>Pseudonocardiales</taxon>
        <taxon>Pseudonocardiaceae</taxon>
        <taxon>Saccharothrix</taxon>
    </lineage>
</organism>
<keyword evidence="6" id="KW-1185">Reference proteome</keyword>
<evidence type="ECO:0000259" key="4">
    <source>
        <dbReference type="PROSITE" id="PS51186"/>
    </source>
</evidence>
<proteinExistence type="predicted"/>
<evidence type="ECO:0000256" key="3">
    <source>
        <dbReference type="SAM" id="MobiDB-lite"/>
    </source>
</evidence>
<evidence type="ECO:0000256" key="2">
    <source>
        <dbReference type="ARBA" id="ARBA00023315"/>
    </source>
</evidence>
<comment type="caution">
    <text evidence="5">The sequence shown here is derived from an EMBL/GenBank/DDBJ whole genome shotgun (WGS) entry which is preliminary data.</text>
</comment>
<dbReference type="EMBL" id="JACHJS010000001">
    <property type="protein sequence ID" value="MBB4968422.1"/>
    <property type="molecule type" value="Genomic_DNA"/>
</dbReference>
<dbReference type="PANTHER" id="PTHR43877">
    <property type="entry name" value="AMINOALKYLPHOSPHONATE N-ACETYLTRANSFERASE-RELATED-RELATED"/>
    <property type="match status" value="1"/>
</dbReference>
<keyword evidence="1 5" id="KW-0808">Transferase</keyword>
<evidence type="ECO:0000313" key="5">
    <source>
        <dbReference type="EMBL" id="MBB4968422.1"/>
    </source>
</evidence>
<keyword evidence="2" id="KW-0012">Acyltransferase</keyword>
<dbReference type="SUPFAM" id="SSF55729">
    <property type="entry name" value="Acyl-CoA N-acyltransferases (Nat)"/>
    <property type="match status" value="1"/>
</dbReference>
<dbReference type="InterPro" id="IPR000182">
    <property type="entry name" value="GNAT_dom"/>
</dbReference>
<dbReference type="AlphaFoldDB" id="A0A7W7T896"/>
<name>A0A7W7T896_9PSEU</name>
<dbReference type="Gene3D" id="3.40.630.30">
    <property type="match status" value="1"/>
</dbReference>
<gene>
    <name evidence="5" type="ORF">F4559_005781</name>
</gene>
<sequence length="273" mass="28525">MDEFTEMEELCADAWPAPVELRLGSWRLRAADGFTGRANSALTLGDPGRPVDEALAEVIAFATAHGIRPAAHVVVGSAHEAAIAGAGWRVDEDHPGGAESAVLTASPRTFATPKTPNAAVYPHPPTAWWALTADAEPTAAQRFVLGGGRTADHKATPDRPPGTGRGPASHRACEVGFGVVRRDDTVVAAARAAVVGDLLHVARLAVRPEARRGGLARSLMGALGVWGCERGATRCALQVATGNTAALGLYAALGFTEHHRYRYWVADSAANHA</sequence>
<dbReference type="RefSeq" id="WP_184673954.1">
    <property type="nucleotide sequence ID" value="NZ_BAABAI010000028.1"/>
</dbReference>
<accession>A0A7W7T896</accession>
<evidence type="ECO:0000256" key="1">
    <source>
        <dbReference type="ARBA" id="ARBA00022679"/>
    </source>
</evidence>
<dbReference type="CDD" id="cd04301">
    <property type="entry name" value="NAT_SF"/>
    <property type="match status" value="1"/>
</dbReference>
<dbReference type="Pfam" id="PF24553">
    <property type="entry name" value="Rv0428c_C"/>
    <property type="match status" value="1"/>
</dbReference>
<dbReference type="InterPro" id="IPR050832">
    <property type="entry name" value="Bact_Acetyltransf"/>
</dbReference>
<dbReference type="GO" id="GO:0016747">
    <property type="term" value="F:acyltransferase activity, transferring groups other than amino-acyl groups"/>
    <property type="evidence" value="ECO:0007669"/>
    <property type="project" value="InterPro"/>
</dbReference>
<protein>
    <submittedName>
        <fullName evidence="5">GNAT superfamily N-acetyltransferase</fullName>
    </submittedName>
</protein>
<feature type="domain" description="N-acetyltransferase" evidence="4">
    <location>
        <begin position="130"/>
        <end position="273"/>
    </location>
</feature>
<dbReference type="PANTHER" id="PTHR43877:SF2">
    <property type="entry name" value="AMINOALKYLPHOSPHONATE N-ACETYLTRANSFERASE-RELATED"/>
    <property type="match status" value="1"/>
</dbReference>